<proteinExistence type="predicted"/>
<dbReference type="AlphaFoldDB" id="A0AAV4P1N7"/>
<name>A0AAV4P1N7_9ARAC</name>
<gene>
    <name evidence="1" type="ORF">CDAR_239061</name>
</gene>
<dbReference type="EMBL" id="BPLQ01002207">
    <property type="protein sequence ID" value="GIX89943.1"/>
    <property type="molecule type" value="Genomic_DNA"/>
</dbReference>
<evidence type="ECO:0000313" key="1">
    <source>
        <dbReference type="EMBL" id="GIX89943.1"/>
    </source>
</evidence>
<feature type="non-terminal residue" evidence="1">
    <location>
        <position position="1"/>
    </location>
</feature>
<organism evidence="1 2">
    <name type="scientific">Caerostris darwini</name>
    <dbReference type="NCBI Taxonomy" id="1538125"/>
    <lineage>
        <taxon>Eukaryota</taxon>
        <taxon>Metazoa</taxon>
        <taxon>Ecdysozoa</taxon>
        <taxon>Arthropoda</taxon>
        <taxon>Chelicerata</taxon>
        <taxon>Arachnida</taxon>
        <taxon>Araneae</taxon>
        <taxon>Araneomorphae</taxon>
        <taxon>Entelegynae</taxon>
        <taxon>Araneoidea</taxon>
        <taxon>Araneidae</taxon>
        <taxon>Caerostris</taxon>
    </lineage>
</organism>
<reference evidence="1 2" key="1">
    <citation type="submission" date="2021-06" db="EMBL/GenBank/DDBJ databases">
        <title>Caerostris darwini draft genome.</title>
        <authorList>
            <person name="Kono N."/>
            <person name="Arakawa K."/>
        </authorList>
    </citation>
    <scope>NUCLEOTIDE SEQUENCE [LARGE SCALE GENOMIC DNA]</scope>
</reference>
<comment type="caution">
    <text evidence="1">The sequence shown here is derived from an EMBL/GenBank/DDBJ whole genome shotgun (WGS) entry which is preliminary data.</text>
</comment>
<evidence type="ECO:0000313" key="2">
    <source>
        <dbReference type="Proteomes" id="UP001054837"/>
    </source>
</evidence>
<accession>A0AAV4P1N7</accession>
<dbReference type="Proteomes" id="UP001054837">
    <property type="component" value="Unassembled WGS sequence"/>
</dbReference>
<sequence>DGYQYGSDLQVNSFLPDIMAESSQVSAPLNSTT</sequence>
<keyword evidence="2" id="KW-1185">Reference proteome</keyword>
<protein>
    <submittedName>
        <fullName evidence="1">Uncharacterized protein</fullName>
    </submittedName>
</protein>